<evidence type="ECO:0000313" key="2">
    <source>
        <dbReference type="Proteomes" id="UP001189429"/>
    </source>
</evidence>
<reference evidence="1" key="1">
    <citation type="submission" date="2023-10" db="EMBL/GenBank/DDBJ databases">
        <authorList>
            <person name="Chen Y."/>
            <person name="Shah S."/>
            <person name="Dougan E. K."/>
            <person name="Thang M."/>
            <person name="Chan C."/>
        </authorList>
    </citation>
    <scope>NUCLEOTIDE SEQUENCE [LARGE SCALE GENOMIC DNA]</scope>
</reference>
<keyword evidence="2" id="KW-1185">Reference proteome</keyword>
<dbReference type="Proteomes" id="UP001189429">
    <property type="component" value="Unassembled WGS sequence"/>
</dbReference>
<proteinExistence type="predicted"/>
<protein>
    <submittedName>
        <fullName evidence="1">Uncharacterized protein</fullName>
    </submittedName>
</protein>
<dbReference type="EMBL" id="CAUYUJ010010982">
    <property type="protein sequence ID" value="CAK0830660.1"/>
    <property type="molecule type" value="Genomic_DNA"/>
</dbReference>
<evidence type="ECO:0000313" key="1">
    <source>
        <dbReference type="EMBL" id="CAK0830660.1"/>
    </source>
</evidence>
<name>A0ABN9SGL2_9DINO</name>
<sequence>MIAERYLAEHLEGRSLGILPSRREFAGRDGGRDTNGMELLVRTLELPAELPAEPQVLAAANTNVGLMAGLMANIGERREVSQGFLPGPSFTLAVASVHLSPSGDGLGVLLHRPVVSLMARCIHTSMRTRGEDEEEDEDFNTAKQRNCCALTNELMGTTRTRRSTTRCAFLFFSPDVVTVGAMGPDAVSKALKATILTQKYMADSLD</sequence>
<organism evidence="1 2">
    <name type="scientific">Prorocentrum cordatum</name>
    <dbReference type="NCBI Taxonomy" id="2364126"/>
    <lineage>
        <taxon>Eukaryota</taxon>
        <taxon>Sar</taxon>
        <taxon>Alveolata</taxon>
        <taxon>Dinophyceae</taxon>
        <taxon>Prorocentrales</taxon>
        <taxon>Prorocentraceae</taxon>
        <taxon>Prorocentrum</taxon>
    </lineage>
</organism>
<gene>
    <name evidence="1" type="ORF">PCOR1329_LOCUS29240</name>
</gene>
<accession>A0ABN9SGL2</accession>
<comment type="caution">
    <text evidence="1">The sequence shown here is derived from an EMBL/GenBank/DDBJ whole genome shotgun (WGS) entry which is preliminary data.</text>
</comment>